<dbReference type="Pfam" id="PF07715">
    <property type="entry name" value="Plug"/>
    <property type="match status" value="1"/>
</dbReference>
<sequence length="931" mass="100817">MKAFKSIVLCSASLGSLLCGGMAHAQVAAAPAPAEDAAIVVSGVRASIVGALNVRKNSTQIVDSIVAEDVGKLPDNNVIEALQRVTGVQVTNRAGGEAGAISIRGLPDALTTLNGRNIFTADGQSFALQDLSANLIKQVSIFKTRSADQLETGLAGQIDVQTRHPFDFKDFAFSAQVRGIYNEQADSYNPNVSALMSKRWSTDIGEIGILVNGSYSRTKYRDMTTTAGAFVPFATENPPAASGFTPLQRMFSGWTPGLESGLPTAAGSTLNIGGVNVPYYLSRDAVFSSDFYGKRERPAGNIALQWAPNDRSVYTAEAFYNGFRGETFNSLLFSFVDWWGDLGSNPASTFKLYPNTNIVKSRYAGSVYGFNSGDFTKSRTDSFLYGLNGKWDVGSAGKIEADVAYQTSKYSTNFFAMRTDRVASGINVDFNAGGGIPSFSFTDQAKLTDASAWNIAQLYDNGGRSNGNALTMTLKAQNTWDDGFLRKIEAGWRYDARKASNSVRTQDAGGLGVPLSTLGADALFTNSNFYQGRANVPTSWVLPSGYWVNANADKIRALYHSVYPTFKTTDQLSFTNVFNIDERTLSAYVQADAEVEIFGRPLKMQGGLRYTSVVTKFDFTDRYTAGMPVTRASSASGRFLPTFTARYEPIRNVRLRFNYGETLRRPSFGDLNPNYSLTGDLTNVGYGSGASGNPKLKPTTSKNYDLALEWYFARDAAITTTLFRRDVEGLVVSLANRVTVNGSGLNTNSFVVTQPTNASNGVLKGAEIGFTYFPHNLPGLLKGLGVQGSVTVLSSSQNIPIADGTGKVVAQTQSAFFGVSDLSYNITGAYERGKFGGRLSYVWRSAFLANNEARLFANPIGVWRTPESSLDAQLTFNVNKRLAATFDAVNLLQSTQQTYYKFGDAGNSQQFNLGTTLLARTFALGLRYSFQ</sequence>
<evidence type="ECO:0000256" key="1">
    <source>
        <dbReference type="ARBA" id="ARBA00004442"/>
    </source>
</evidence>
<protein>
    <submittedName>
        <fullName evidence="8">TonB-dependent receptor</fullName>
    </submittedName>
</protein>
<feature type="domain" description="TonB-dependent receptor-like beta-barrel" evidence="6">
    <location>
        <begin position="435"/>
        <end position="891"/>
    </location>
</feature>
<name>A0A3S2VE89_9SPHN</name>
<dbReference type="EMBL" id="SACO01000004">
    <property type="protein sequence ID" value="RVU05889.1"/>
    <property type="molecule type" value="Genomic_DNA"/>
</dbReference>
<proteinExistence type="inferred from homology"/>
<dbReference type="AlphaFoldDB" id="A0A3S2VE89"/>
<gene>
    <name evidence="8" type="ORF">EOE18_07940</name>
</gene>
<dbReference type="Gene3D" id="2.170.130.10">
    <property type="entry name" value="TonB-dependent receptor, plug domain"/>
    <property type="match status" value="1"/>
</dbReference>
<dbReference type="PANTHER" id="PTHR40980">
    <property type="entry name" value="PLUG DOMAIN-CONTAINING PROTEIN"/>
    <property type="match status" value="1"/>
</dbReference>
<dbReference type="RefSeq" id="WP_127707970.1">
    <property type="nucleotide sequence ID" value="NZ_SACO01000004.1"/>
</dbReference>
<comment type="similarity">
    <text evidence="4">Belongs to the TonB-dependent receptor family.</text>
</comment>
<keyword evidence="9" id="KW-1185">Reference proteome</keyword>
<feature type="domain" description="TonB-dependent receptor plug" evidence="7">
    <location>
        <begin position="56"/>
        <end position="147"/>
    </location>
</feature>
<comment type="subcellular location">
    <subcellularLocation>
        <location evidence="1 4">Cell outer membrane</location>
    </subcellularLocation>
</comment>
<evidence type="ECO:0000313" key="8">
    <source>
        <dbReference type="EMBL" id="RVU05889.1"/>
    </source>
</evidence>
<reference evidence="8 9" key="1">
    <citation type="submission" date="2019-01" db="EMBL/GenBank/DDBJ databases">
        <authorList>
            <person name="Chen W.-M."/>
        </authorList>
    </citation>
    <scope>NUCLEOTIDE SEQUENCE [LARGE SCALE GENOMIC DNA]</scope>
    <source>
        <strain evidence="8 9">FSY-9</strain>
    </source>
</reference>
<dbReference type="GO" id="GO:0009279">
    <property type="term" value="C:cell outer membrane"/>
    <property type="evidence" value="ECO:0007669"/>
    <property type="project" value="UniProtKB-SubCell"/>
</dbReference>
<feature type="signal peptide" evidence="5">
    <location>
        <begin position="1"/>
        <end position="25"/>
    </location>
</feature>
<keyword evidence="4" id="KW-0798">TonB box</keyword>
<keyword evidence="3" id="KW-0998">Cell outer membrane</keyword>
<dbReference type="NCBIfam" id="TIGR01782">
    <property type="entry name" value="TonB-Xanth-Caul"/>
    <property type="match status" value="1"/>
</dbReference>
<evidence type="ECO:0000313" key="9">
    <source>
        <dbReference type="Proteomes" id="UP000282837"/>
    </source>
</evidence>
<dbReference type="PANTHER" id="PTHR40980:SF3">
    <property type="entry name" value="TONB-DEPENDENT RECEPTOR-LIKE BETA-BARREL DOMAIN-CONTAINING PROTEIN"/>
    <property type="match status" value="1"/>
</dbReference>
<dbReference type="InterPro" id="IPR012910">
    <property type="entry name" value="Plug_dom"/>
</dbReference>
<organism evidence="8 9">
    <name type="scientific">Novosphingobium umbonatum</name>
    <dbReference type="NCBI Taxonomy" id="1908524"/>
    <lineage>
        <taxon>Bacteria</taxon>
        <taxon>Pseudomonadati</taxon>
        <taxon>Pseudomonadota</taxon>
        <taxon>Alphaproteobacteria</taxon>
        <taxon>Sphingomonadales</taxon>
        <taxon>Sphingomonadaceae</taxon>
        <taxon>Novosphingobium</taxon>
    </lineage>
</organism>
<dbReference type="Gene3D" id="2.40.170.20">
    <property type="entry name" value="TonB-dependent receptor, beta-barrel domain"/>
    <property type="match status" value="1"/>
</dbReference>
<dbReference type="Proteomes" id="UP000282837">
    <property type="component" value="Unassembled WGS sequence"/>
</dbReference>
<evidence type="ECO:0000256" key="4">
    <source>
        <dbReference type="RuleBase" id="RU003357"/>
    </source>
</evidence>
<dbReference type="InterPro" id="IPR037066">
    <property type="entry name" value="Plug_dom_sf"/>
</dbReference>
<dbReference type="SUPFAM" id="SSF56935">
    <property type="entry name" value="Porins"/>
    <property type="match status" value="1"/>
</dbReference>
<accession>A0A3S2VE89</accession>
<evidence type="ECO:0000259" key="6">
    <source>
        <dbReference type="Pfam" id="PF00593"/>
    </source>
</evidence>
<dbReference type="Pfam" id="PF00593">
    <property type="entry name" value="TonB_dep_Rec_b-barrel"/>
    <property type="match status" value="1"/>
</dbReference>
<evidence type="ECO:0000256" key="5">
    <source>
        <dbReference type="SAM" id="SignalP"/>
    </source>
</evidence>
<dbReference type="InterPro" id="IPR000531">
    <property type="entry name" value="Beta-barrel_TonB"/>
</dbReference>
<evidence type="ECO:0000259" key="7">
    <source>
        <dbReference type="Pfam" id="PF07715"/>
    </source>
</evidence>
<dbReference type="InterPro" id="IPR036942">
    <property type="entry name" value="Beta-barrel_TonB_sf"/>
</dbReference>
<keyword evidence="8" id="KW-0675">Receptor</keyword>
<evidence type="ECO:0000256" key="3">
    <source>
        <dbReference type="ARBA" id="ARBA00023237"/>
    </source>
</evidence>
<dbReference type="InterPro" id="IPR010104">
    <property type="entry name" value="TonB_rcpt_bac"/>
</dbReference>
<dbReference type="OrthoDB" id="5476657at2"/>
<keyword evidence="5" id="KW-0732">Signal</keyword>
<feature type="chain" id="PRO_5018671308" evidence="5">
    <location>
        <begin position="26"/>
        <end position="931"/>
    </location>
</feature>
<evidence type="ECO:0000256" key="2">
    <source>
        <dbReference type="ARBA" id="ARBA00023136"/>
    </source>
</evidence>
<comment type="caution">
    <text evidence="8">The sequence shown here is derived from an EMBL/GenBank/DDBJ whole genome shotgun (WGS) entry which is preliminary data.</text>
</comment>
<keyword evidence="2 4" id="KW-0472">Membrane</keyword>